<name>A0ABP0K7E5_9DINO</name>
<accession>A0ABP0K7E5</accession>
<protein>
    <submittedName>
        <fullName evidence="2">Uncharacterized protein</fullName>
    </submittedName>
</protein>
<organism evidence="2 3">
    <name type="scientific">Durusdinium trenchii</name>
    <dbReference type="NCBI Taxonomy" id="1381693"/>
    <lineage>
        <taxon>Eukaryota</taxon>
        <taxon>Sar</taxon>
        <taxon>Alveolata</taxon>
        <taxon>Dinophyceae</taxon>
        <taxon>Suessiales</taxon>
        <taxon>Symbiodiniaceae</taxon>
        <taxon>Durusdinium</taxon>
    </lineage>
</organism>
<keyword evidence="3" id="KW-1185">Reference proteome</keyword>
<evidence type="ECO:0000256" key="1">
    <source>
        <dbReference type="SAM" id="Phobius"/>
    </source>
</evidence>
<feature type="transmembrane region" description="Helical" evidence="1">
    <location>
        <begin position="69"/>
        <end position="86"/>
    </location>
</feature>
<keyword evidence="1" id="KW-1133">Transmembrane helix</keyword>
<comment type="caution">
    <text evidence="2">The sequence shown here is derived from an EMBL/GenBank/DDBJ whole genome shotgun (WGS) entry which is preliminary data.</text>
</comment>
<evidence type="ECO:0000313" key="3">
    <source>
        <dbReference type="Proteomes" id="UP001642464"/>
    </source>
</evidence>
<dbReference type="EMBL" id="CAXAMM010010225">
    <property type="protein sequence ID" value="CAK9022724.1"/>
    <property type="molecule type" value="Genomic_DNA"/>
</dbReference>
<reference evidence="2 3" key="1">
    <citation type="submission" date="2024-02" db="EMBL/GenBank/DDBJ databases">
        <authorList>
            <person name="Chen Y."/>
            <person name="Shah S."/>
            <person name="Dougan E. K."/>
            <person name="Thang M."/>
            <person name="Chan C."/>
        </authorList>
    </citation>
    <scope>NUCLEOTIDE SEQUENCE [LARGE SCALE GENOMIC DNA]</scope>
</reference>
<sequence length="295" mass="33070">MKKKSKGEKLSALAETTSVPKEVQENLAGDSQESVNFVGNALAVTYVYATARHVESRKKYVSTGRMKNVLFWLTCFAFVFTSCHAAETCDKLPVTTSEPANDDGWLFWMIFLLLTHLLVMASSCRLCKCLHWAPVKASSEAGVQKDEAIVSARLREVLEKEKLKSEESQKAAREARKALDLCLMETHRFTAEIFDLKALVKDGAMLLRRAETAMDDHMEACPHRVVIVSSRQGDCWHYPECHMVEQMADRNRQSLRCCAYCGNKWCPLDVSNPALGGSLRAEIHAWFADVNSSAD</sequence>
<keyword evidence="1" id="KW-0812">Transmembrane</keyword>
<evidence type="ECO:0000313" key="2">
    <source>
        <dbReference type="EMBL" id="CAK9022724.1"/>
    </source>
</evidence>
<proteinExistence type="predicted"/>
<gene>
    <name evidence="2" type="ORF">SCF082_LOCUS15922</name>
</gene>
<keyword evidence="1" id="KW-0472">Membrane</keyword>
<dbReference type="Proteomes" id="UP001642464">
    <property type="component" value="Unassembled WGS sequence"/>
</dbReference>
<feature type="transmembrane region" description="Helical" evidence="1">
    <location>
        <begin position="106"/>
        <end position="127"/>
    </location>
</feature>